<proteinExistence type="predicted"/>
<organism evidence="2 3">
    <name type="scientific">Candidatus Methylobacter favarea</name>
    <dbReference type="NCBI Taxonomy" id="2707345"/>
    <lineage>
        <taxon>Bacteria</taxon>
        <taxon>Pseudomonadati</taxon>
        <taxon>Pseudomonadota</taxon>
        <taxon>Gammaproteobacteria</taxon>
        <taxon>Methylococcales</taxon>
        <taxon>Methylococcaceae</taxon>
        <taxon>Methylobacter</taxon>
    </lineage>
</organism>
<comment type="caution">
    <text evidence="2">The sequence shown here is derived from an EMBL/GenBank/DDBJ whole genome shotgun (WGS) entry which is preliminary data.</text>
</comment>
<gene>
    <name evidence="2" type="ORF">METHB2_590011</name>
</gene>
<evidence type="ECO:0008006" key="4">
    <source>
        <dbReference type="Google" id="ProtNLM"/>
    </source>
</evidence>
<dbReference type="EMBL" id="CADCXN010000090">
    <property type="protein sequence ID" value="CAA9892095.1"/>
    <property type="molecule type" value="Genomic_DNA"/>
</dbReference>
<reference evidence="2 3" key="1">
    <citation type="submission" date="2020-02" db="EMBL/GenBank/DDBJ databases">
        <authorList>
            <person name="Hogendoorn C."/>
        </authorList>
    </citation>
    <scope>NUCLEOTIDE SEQUENCE [LARGE SCALE GENOMIC DNA]</scope>
    <source>
        <strain evidence="2">METHB21</strain>
    </source>
</reference>
<evidence type="ECO:0000313" key="3">
    <source>
        <dbReference type="Proteomes" id="UP000494216"/>
    </source>
</evidence>
<dbReference type="Proteomes" id="UP000494216">
    <property type="component" value="Unassembled WGS sequence"/>
</dbReference>
<sequence length="360" mass="42492">MTDKGGKNVVAKPKPSKKPPSKVVKSVQMDLFSQFLANDVSEVSNTVEYWERIPKYFISTQEQDKLRTAEGLAKPYEHEYKLKDKEGRELTYKVDIQPALIKEENGKYKAFFPTRTEESIEEVLKKIFTEQNHGIHDPKNIESWVRFSYGMIRRELYRMGNGLRYDQIKRSLEVMSKCILTVYEDGKEIYTGAILQDYCSVDREKYLEDTDALHITRLPVFISHAVNTLQYRQFNYLRFMECKEQLTRFLYKRLVNRYIHANYMNDYHFMYSDIQQASGLLRQKTERDNRKKVLSALEELKEKKVILSYKTDERKEGRMITDVKYTITAHPEFVTEQKAANKRTSMQQIEAQKSGVVVDK</sequence>
<feature type="region of interest" description="Disordered" evidence="1">
    <location>
        <begin position="1"/>
        <end position="22"/>
    </location>
</feature>
<keyword evidence="3" id="KW-1185">Reference proteome</keyword>
<protein>
    <recommendedName>
        <fullName evidence="4">Replication protein</fullName>
    </recommendedName>
</protein>
<name>A0A8S0WC10_9GAMM</name>
<evidence type="ECO:0000313" key="2">
    <source>
        <dbReference type="EMBL" id="CAA9892095.1"/>
    </source>
</evidence>
<dbReference type="AlphaFoldDB" id="A0A8S0WC10"/>
<accession>A0A8S0WC10</accession>
<evidence type="ECO:0000256" key="1">
    <source>
        <dbReference type="SAM" id="MobiDB-lite"/>
    </source>
</evidence>
<dbReference type="RefSeq" id="WP_174626893.1">
    <property type="nucleotide sequence ID" value="NZ_CADCXN010000090.1"/>
</dbReference>